<accession>A0A9E6MQV1</accession>
<feature type="domain" description="Cell envelope-related transcriptional attenuator" evidence="4">
    <location>
        <begin position="186"/>
        <end position="338"/>
    </location>
</feature>
<feature type="region of interest" description="Disordered" evidence="2">
    <location>
        <begin position="1"/>
        <end position="64"/>
    </location>
</feature>
<dbReference type="EMBL" id="CP072829">
    <property type="protein sequence ID" value="QTU84480.1"/>
    <property type="molecule type" value="Genomic_DNA"/>
</dbReference>
<keyword evidence="3" id="KW-0472">Membrane</keyword>
<evidence type="ECO:0000313" key="6">
    <source>
        <dbReference type="EMBL" id="QTU84480.1"/>
    </source>
</evidence>
<feature type="compositionally biased region" description="Low complexity" evidence="2">
    <location>
        <begin position="46"/>
        <end position="56"/>
    </location>
</feature>
<keyword evidence="3" id="KW-1133">Transmembrane helix</keyword>
<evidence type="ECO:0000313" key="5">
    <source>
        <dbReference type="EMBL" id="NHM13443.1"/>
    </source>
</evidence>
<gene>
    <name evidence="5" type="ORF">GMI68_01440</name>
    <name evidence="6" type="ORF">J7S26_00660</name>
</gene>
<keyword evidence="7" id="KW-1185">Reference proteome</keyword>
<dbReference type="Pfam" id="PF03816">
    <property type="entry name" value="LytR_cpsA_psr"/>
    <property type="match status" value="1"/>
</dbReference>
<dbReference type="AlphaFoldDB" id="A0A9E6MQV1"/>
<keyword evidence="3" id="KW-0812">Transmembrane</keyword>
<dbReference type="PANTHER" id="PTHR33392">
    <property type="entry name" value="POLYISOPRENYL-TEICHOIC ACID--PEPTIDOGLYCAN TEICHOIC ACID TRANSFERASE TAGU"/>
    <property type="match status" value="1"/>
</dbReference>
<organism evidence="6 8">
    <name type="scientific">Xiamenia xianingshaonis</name>
    <dbReference type="NCBI Taxonomy" id="2682776"/>
    <lineage>
        <taxon>Bacteria</taxon>
        <taxon>Bacillati</taxon>
        <taxon>Actinomycetota</taxon>
        <taxon>Coriobacteriia</taxon>
        <taxon>Eggerthellales</taxon>
        <taxon>Eggerthellaceae</taxon>
        <taxon>Xiamenia</taxon>
    </lineage>
</organism>
<reference evidence="6" key="2">
    <citation type="submission" date="2021-04" db="EMBL/GenBank/DDBJ databases">
        <title>Novel species in family Eggerthellaceae.</title>
        <authorList>
            <person name="Zhang G."/>
        </authorList>
    </citation>
    <scope>NUCLEOTIDE SEQUENCE</scope>
    <source>
        <strain evidence="6">Zg-886</strain>
    </source>
</reference>
<dbReference type="KEGG" id="ebz:J7S26_00660"/>
<dbReference type="InterPro" id="IPR050922">
    <property type="entry name" value="LytR/CpsA/Psr_CW_biosynth"/>
</dbReference>
<dbReference type="Proteomes" id="UP000636394">
    <property type="component" value="Unassembled WGS sequence"/>
</dbReference>
<dbReference type="NCBIfam" id="TIGR00350">
    <property type="entry name" value="lytR_cpsA_psr"/>
    <property type="match status" value="1"/>
</dbReference>
<comment type="similarity">
    <text evidence="1">Belongs to the LytR/CpsA/Psr (LCP) family.</text>
</comment>
<dbReference type="PANTHER" id="PTHR33392:SF6">
    <property type="entry name" value="POLYISOPRENYL-TEICHOIC ACID--PEPTIDOGLYCAN TEICHOIC ACID TRANSFERASE TAGU"/>
    <property type="match status" value="1"/>
</dbReference>
<evidence type="ECO:0000259" key="4">
    <source>
        <dbReference type="Pfam" id="PF03816"/>
    </source>
</evidence>
<evidence type="ECO:0000256" key="1">
    <source>
        <dbReference type="ARBA" id="ARBA00006068"/>
    </source>
</evidence>
<sequence length="542" mass="57387">MTPKNSRSGRVARSSHQSQSARASRVAQAAQAVDNGFEQEAHHARQAAASANSEKAPVGAYTPVYQPGTQKSAAANKAFERQSAVSQYSRSNPAYSHRKTSKGRKVLIGLLIAIVVLGVGATAAFALTNAYLNSINDKLNTGTKSADEVQKIIDTLKPAPSGFDEPFYMILIGSDEREEDASMGQRSDTNIVVRVDAPNSQLTLVSIPRDTKIEIDGYGTNKFNAAYSYDGTAGVIREASQLLGVDISHYAEVDFSQLVDLVDAVGGVDVYVEERIDDPDADGTSANPDWDRIILEVGEHHLNGDQALCFARSRAFVDGDFTRTNNQRQLIEAIVEKVLAMPVTELPGVIDKAAACVSTDLTVQDIITLAQYFSEGDLTMYSAMVPSYTQMIGDVSYVINDEEKTKEMMEVVDAGGDPSEIVSTKTADDAEEEIDPQAFEEYDETAYSETYDTSSYATDGGYTEPYVDPYAGGGYDTGYVEPAYVPEEPAPYADGGTGGADGGYVDAGAGADAGAAAPASDTGAGTDTGATGATGEALPEAA</sequence>
<name>A0A9E6MQV1_9ACTN</name>
<evidence type="ECO:0000313" key="8">
    <source>
        <dbReference type="Proteomes" id="UP000671910"/>
    </source>
</evidence>
<reference evidence="5 7" key="1">
    <citation type="submission" date="2019-11" db="EMBL/GenBank/DDBJ databases">
        <title>Eggerthellaceae novel genus isolated from the rectal contents of marmort.</title>
        <authorList>
            <person name="Zhang G."/>
        </authorList>
    </citation>
    <scope>NUCLEOTIDE SEQUENCE [LARGE SCALE GENOMIC DNA]</scope>
    <source>
        <strain evidence="7">zg-886</strain>
        <strain evidence="5">Zg-886</strain>
    </source>
</reference>
<evidence type="ECO:0000256" key="2">
    <source>
        <dbReference type="SAM" id="MobiDB-lite"/>
    </source>
</evidence>
<protein>
    <submittedName>
        <fullName evidence="6">LCP family protein</fullName>
    </submittedName>
    <submittedName>
        <fullName evidence="5">LytR family transcriptional regulator</fullName>
    </submittedName>
</protein>
<feature type="transmembrane region" description="Helical" evidence="3">
    <location>
        <begin position="106"/>
        <end position="127"/>
    </location>
</feature>
<feature type="region of interest" description="Disordered" evidence="2">
    <location>
        <begin position="487"/>
        <end position="542"/>
    </location>
</feature>
<dbReference type="InterPro" id="IPR004474">
    <property type="entry name" value="LytR_CpsA_psr"/>
</dbReference>
<evidence type="ECO:0000313" key="7">
    <source>
        <dbReference type="Proteomes" id="UP000636394"/>
    </source>
</evidence>
<feature type="compositionally biased region" description="Low complexity" evidence="2">
    <location>
        <begin position="11"/>
        <end position="33"/>
    </location>
</feature>
<dbReference type="EMBL" id="WPCR01000001">
    <property type="protein sequence ID" value="NHM13443.1"/>
    <property type="molecule type" value="Genomic_DNA"/>
</dbReference>
<dbReference type="Gene3D" id="3.40.630.190">
    <property type="entry name" value="LCP protein"/>
    <property type="match status" value="1"/>
</dbReference>
<dbReference type="RefSeq" id="WP_166338278.1">
    <property type="nucleotide sequence ID" value="NZ_CP072829.1"/>
</dbReference>
<evidence type="ECO:0000256" key="3">
    <source>
        <dbReference type="SAM" id="Phobius"/>
    </source>
</evidence>
<dbReference type="Proteomes" id="UP000671910">
    <property type="component" value="Chromosome"/>
</dbReference>
<feature type="compositionally biased region" description="Low complexity" evidence="2">
    <location>
        <begin position="503"/>
        <end position="542"/>
    </location>
</feature>
<proteinExistence type="inferred from homology"/>